<comment type="caution">
    <text evidence="4">The sequence shown here is derived from an EMBL/GenBank/DDBJ whole genome shotgun (WGS) entry which is preliminary data.</text>
</comment>
<evidence type="ECO:0000256" key="1">
    <source>
        <dbReference type="ARBA" id="ARBA00022737"/>
    </source>
</evidence>
<accession>A0A2P6S8S8</accession>
<dbReference type="Proteomes" id="UP000238479">
    <property type="component" value="Chromosome 1"/>
</dbReference>
<protein>
    <submittedName>
        <fullName evidence="4">Uncharacterized protein</fullName>
    </submittedName>
</protein>
<name>A0A2P6S8S8_ROSCH</name>
<feature type="signal peptide" evidence="3">
    <location>
        <begin position="1"/>
        <end position="15"/>
    </location>
</feature>
<keyword evidence="1" id="KW-0677">Repeat</keyword>
<reference evidence="4 5" key="1">
    <citation type="journal article" date="2018" name="Nat. Genet.">
        <title>The Rosa genome provides new insights in the design of modern roses.</title>
        <authorList>
            <person name="Bendahmane M."/>
        </authorList>
    </citation>
    <scope>NUCLEOTIDE SEQUENCE [LARGE SCALE GENOMIC DNA]</scope>
    <source>
        <strain evidence="5">cv. Old Blush</strain>
    </source>
</reference>
<dbReference type="InterPro" id="IPR044244">
    <property type="entry name" value="TTC27/Emw1"/>
</dbReference>
<dbReference type="PANTHER" id="PTHR16193:SF0">
    <property type="entry name" value="TETRATRICOPEPTIDE REPEAT PROTEIN 27"/>
    <property type="match status" value="1"/>
</dbReference>
<dbReference type="AlphaFoldDB" id="A0A2P6S8S8"/>
<gene>
    <name evidence="4" type="ORF">RchiOBHm_Chr1g0320761</name>
</gene>
<evidence type="ECO:0000256" key="3">
    <source>
        <dbReference type="SAM" id="SignalP"/>
    </source>
</evidence>
<feature type="chain" id="PRO_5015202056" evidence="3">
    <location>
        <begin position="16"/>
        <end position="244"/>
    </location>
</feature>
<evidence type="ECO:0000256" key="2">
    <source>
        <dbReference type="ARBA" id="ARBA00022803"/>
    </source>
</evidence>
<evidence type="ECO:0000313" key="4">
    <source>
        <dbReference type="EMBL" id="PRQ55088.1"/>
    </source>
</evidence>
<sequence length="244" mass="27800">MVFCVSMKFLTSAAASQVQVGKEQRASFSSHRLLSFVKKEVTEFVPCSHSCMAFSIWNNKTVLVWENLSCNSNHIPLASLQWMTLLEMSFDIAPSNQVLTRTLHRSHCSCSLGFYQLWENYSHVALDVGNVAQASAFLQRTSEVGKSREAEHLVEFLGKVIQQIKLKGDLSMCREAWLKQVRSYQGSDLWNDRDQFKKFVKSSLELCKVYMEISSSTGSRDELLSAERHLWNIMKQARLGISES</sequence>
<dbReference type="Gramene" id="PRQ55088">
    <property type="protein sequence ID" value="PRQ55088"/>
    <property type="gene ID" value="RchiOBHm_Chr1g0320761"/>
</dbReference>
<evidence type="ECO:0000313" key="5">
    <source>
        <dbReference type="Proteomes" id="UP000238479"/>
    </source>
</evidence>
<organism evidence="4 5">
    <name type="scientific">Rosa chinensis</name>
    <name type="common">China rose</name>
    <dbReference type="NCBI Taxonomy" id="74649"/>
    <lineage>
        <taxon>Eukaryota</taxon>
        <taxon>Viridiplantae</taxon>
        <taxon>Streptophyta</taxon>
        <taxon>Embryophyta</taxon>
        <taxon>Tracheophyta</taxon>
        <taxon>Spermatophyta</taxon>
        <taxon>Magnoliopsida</taxon>
        <taxon>eudicotyledons</taxon>
        <taxon>Gunneridae</taxon>
        <taxon>Pentapetalae</taxon>
        <taxon>rosids</taxon>
        <taxon>fabids</taxon>
        <taxon>Rosales</taxon>
        <taxon>Rosaceae</taxon>
        <taxon>Rosoideae</taxon>
        <taxon>Rosoideae incertae sedis</taxon>
        <taxon>Rosa</taxon>
    </lineage>
</organism>
<proteinExistence type="predicted"/>
<keyword evidence="5" id="KW-1185">Reference proteome</keyword>
<dbReference type="PANTHER" id="PTHR16193">
    <property type="entry name" value="TETRATRICOPEPTIDE REPEAT PROTEIN 27"/>
    <property type="match status" value="1"/>
</dbReference>
<keyword evidence="3" id="KW-0732">Signal</keyword>
<dbReference type="EMBL" id="PDCK01000039">
    <property type="protein sequence ID" value="PRQ55088.1"/>
    <property type="molecule type" value="Genomic_DNA"/>
</dbReference>
<keyword evidence="2" id="KW-0802">TPR repeat</keyword>
<dbReference type="STRING" id="74649.A0A2P6S8S8"/>